<reference evidence="6" key="2">
    <citation type="journal article" date="2021" name="PeerJ">
        <title>Extensive microbial diversity within the chicken gut microbiome revealed by metagenomics and culture.</title>
        <authorList>
            <person name="Gilroy R."/>
            <person name="Ravi A."/>
            <person name="Getino M."/>
            <person name="Pursley I."/>
            <person name="Horton D.L."/>
            <person name="Alikhan N.F."/>
            <person name="Baker D."/>
            <person name="Gharbi K."/>
            <person name="Hall N."/>
            <person name="Watson M."/>
            <person name="Adriaenssens E.M."/>
            <person name="Foster-Nyarko E."/>
            <person name="Jarju S."/>
            <person name="Secka A."/>
            <person name="Antonio M."/>
            <person name="Oren A."/>
            <person name="Chaudhuri R.R."/>
            <person name="La Ragione R."/>
            <person name="Hildebrand F."/>
            <person name="Pallen M.J."/>
        </authorList>
    </citation>
    <scope>NUCLEOTIDE SEQUENCE</scope>
    <source>
        <strain evidence="6">CHK123-3438</strain>
    </source>
</reference>
<dbReference type="GO" id="GO:0005975">
    <property type="term" value="P:carbohydrate metabolic process"/>
    <property type="evidence" value="ECO:0007669"/>
    <property type="project" value="InterPro"/>
</dbReference>
<evidence type="ECO:0000259" key="5">
    <source>
        <dbReference type="Pfam" id="PF17389"/>
    </source>
</evidence>
<evidence type="ECO:0000256" key="1">
    <source>
        <dbReference type="ARBA" id="ARBA00001445"/>
    </source>
</evidence>
<dbReference type="InterPro" id="IPR035396">
    <property type="entry name" value="Bac_rhamnosid6H"/>
</dbReference>
<dbReference type="Gene3D" id="1.50.10.10">
    <property type="match status" value="1"/>
</dbReference>
<sequence length="656" mass="75093">MKIYDLKTNYQENPLGVSLERLTLSWKVKDAAGKYQEWSRVRIARDPEFKETVYDSGKKKMFSGAFCPEYPLLPGICYYWQVQVMDDAGDFGESDAQTFEGGHPEGGWKGNWIKAPFVGEIHPVFQKDFVLPEEYFSGEEKDKSARLYICGLGLYEVYINGQKVGEEYLTPYFTDYRYRIQYQTYDAAPYLKPGQNRIAVYMGNGWYKGKFGYLNKGELRNYYGSEFKLLADLMVWGRDGKRFLLGTDESWLALKSPVTVSGIYDGEMYDARMEKDVLQPPVRKRLHAVAADGPEGRLSPMTGLPVRKKEVLKVKEIITTDIGETVLDFGQEITGWTAFWVEGAAGQRIILQYGEVLQNGRFYRDNLRTARAEYTFVCNGTRQFVRPHFTYYGFRYVKVTGMKVDESNVGDFEAWALYSDLAETGKIVTSNEKVNRLFANTLWSQKDNFLDIPTDCPQRDERLGWTGDAQIFSGAACYHMETPAFFRKYLQDMKDEQKEKGGAVPYVVPDVLTLARRQNGEPEFDLAEDLWGEAGASVWGDAAVIIPWNLYQFYGNRALLEEQYENMKLWTDFIIHMDETFCGGKRLWTCGFHFGDWLSLDAEGDDNREGGTDKHLVASVYYMNAAALTARAAEVLGKTEDQAYYTEISRAVRRAV</sequence>
<dbReference type="Pfam" id="PF05592">
    <property type="entry name" value="Bac_rhamnosid"/>
    <property type="match status" value="1"/>
</dbReference>
<dbReference type="AlphaFoldDB" id="A0A9D1KFT9"/>
<dbReference type="PANTHER" id="PTHR33307">
    <property type="entry name" value="ALPHA-RHAMNOSIDASE (EUROFUNG)"/>
    <property type="match status" value="1"/>
</dbReference>
<dbReference type="Gene3D" id="2.60.120.260">
    <property type="entry name" value="Galactose-binding domain-like"/>
    <property type="match status" value="2"/>
</dbReference>
<dbReference type="InterPro" id="IPR008928">
    <property type="entry name" value="6-hairpin_glycosidase_sf"/>
</dbReference>
<dbReference type="InterPro" id="IPR016007">
    <property type="entry name" value="Alpha_rhamnosid"/>
</dbReference>
<dbReference type="SUPFAM" id="SSF49785">
    <property type="entry name" value="Galactose-binding domain-like"/>
    <property type="match status" value="1"/>
</dbReference>
<evidence type="ECO:0000259" key="4">
    <source>
        <dbReference type="Pfam" id="PF08531"/>
    </source>
</evidence>
<dbReference type="Pfam" id="PF08531">
    <property type="entry name" value="Bac_rhamnosid_N"/>
    <property type="match status" value="1"/>
</dbReference>
<evidence type="ECO:0000259" key="3">
    <source>
        <dbReference type="Pfam" id="PF05592"/>
    </source>
</evidence>
<dbReference type="Gene3D" id="2.60.40.10">
    <property type="entry name" value="Immunoglobulins"/>
    <property type="match status" value="1"/>
</dbReference>
<dbReference type="InterPro" id="IPR013737">
    <property type="entry name" value="Bac_rhamnosid_N"/>
</dbReference>
<dbReference type="InterPro" id="IPR012341">
    <property type="entry name" value="6hp_glycosidase-like_sf"/>
</dbReference>
<comment type="catalytic activity">
    <reaction evidence="1">
        <text>Hydrolysis of terminal non-reducing alpha-L-rhamnose residues in alpha-L-rhamnosides.</text>
        <dbReference type="EC" id="3.2.1.40"/>
    </reaction>
</comment>
<comment type="caution">
    <text evidence="6">The sequence shown here is derived from an EMBL/GenBank/DDBJ whole genome shotgun (WGS) entry which is preliminary data.</text>
</comment>
<feature type="non-terminal residue" evidence="6">
    <location>
        <position position="656"/>
    </location>
</feature>
<name>A0A9D1KFT9_9FIRM</name>
<dbReference type="Proteomes" id="UP000886860">
    <property type="component" value="Unassembled WGS sequence"/>
</dbReference>
<dbReference type="EMBL" id="DVKS01000212">
    <property type="protein sequence ID" value="HIT42958.1"/>
    <property type="molecule type" value="Genomic_DNA"/>
</dbReference>
<dbReference type="GO" id="GO:0030596">
    <property type="term" value="F:alpha-L-rhamnosidase activity"/>
    <property type="evidence" value="ECO:0007669"/>
    <property type="project" value="UniProtKB-EC"/>
</dbReference>
<dbReference type="EC" id="3.2.1.40" evidence="2"/>
<dbReference type="Pfam" id="PF25788">
    <property type="entry name" value="Ig_Rha78A_N"/>
    <property type="match status" value="1"/>
</dbReference>
<keyword evidence="6" id="KW-0378">Hydrolase</keyword>
<feature type="domain" description="Bacterial alpha-L-rhamnosidase N-terminal" evidence="4">
    <location>
        <begin position="143"/>
        <end position="310"/>
    </location>
</feature>
<feature type="domain" description="Alpha-L-rhamnosidase six-hairpin glycosidase" evidence="5">
    <location>
        <begin position="423"/>
        <end position="655"/>
    </location>
</feature>
<evidence type="ECO:0000313" key="7">
    <source>
        <dbReference type="Proteomes" id="UP000886860"/>
    </source>
</evidence>
<reference evidence="6" key="1">
    <citation type="submission" date="2020-10" db="EMBL/GenBank/DDBJ databases">
        <authorList>
            <person name="Gilroy R."/>
        </authorList>
    </citation>
    <scope>NUCLEOTIDE SEQUENCE</scope>
    <source>
        <strain evidence="6">CHK123-3438</strain>
    </source>
</reference>
<dbReference type="SUPFAM" id="SSF48208">
    <property type="entry name" value="Six-hairpin glycosidases"/>
    <property type="match status" value="1"/>
</dbReference>
<evidence type="ECO:0000256" key="2">
    <source>
        <dbReference type="ARBA" id="ARBA00012652"/>
    </source>
</evidence>
<dbReference type="InterPro" id="IPR008979">
    <property type="entry name" value="Galactose-bd-like_sf"/>
</dbReference>
<feature type="domain" description="Alpha-L-rhamnosidase concanavalin-like" evidence="3">
    <location>
        <begin position="320"/>
        <end position="417"/>
    </location>
</feature>
<proteinExistence type="predicted"/>
<dbReference type="InterPro" id="IPR013783">
    <property type="entry name" value="Ig-like_fold"/>
</dbReference>
<dbReference type="Pfam" id="PF17389">
    <property type="entry name" value="Bac_rhamnosid6H"/>
    <property type="match status" value="1"/>
</dbReference>
<evidence type="ECO:0000313" key="6">
    <source>
        <dbReference type="EMBL" id="HIT42958.1"/>
    </source>
</evidence>
<gene>
    <name evidence="6" type="ORF">IAB60_12845</name>
</gene>
<dbReference type="InterPro" id="IPR008902">
    <property type="entry name" value="Rhamnosid_concanavalin"/>
</dbReference>
<protein>
    <recommendedName>
        <fullName evidence="2">alpha-L-rhamnosidase</fullName>
        <ecNumber evidence="2">3.2.1.40</ecNumber>
    </recommendedName>
</protein>
<accession>A0A9D1KFT9</accession>
<organism evidence="6 7">
    <name type="scientific">Candidatus Caccovicinus merdipullorum</name>
    <dbReference type="NCBI Taxonomy" id="2840724"/>
    <lineage>
        <taxon>Bacteria</taxon>
        <taxon>Bacillati</taxon>
        <taxon>Bacillota</taxon>
        <taxon>Clostridia</taxon>
        <taxon>Eubacteriales</taxon>
        <taxon>Candidatus Caccovicinus</taxon>
    </lineage>
</organism>
<dbReference type="PANTHER" id="PTHR33307:SF6">
    <property type="entry name" value="ALPHA-RHAMNOSIDASE (EUROFUNG)-RELATED"/>
    <property type="match status" value="1"/>
</dbReference>